<feature type="region of interest" description="Disordered" evidence="1">
    <location>
        <begin position="58"/>
        <end position="96"/>
    </location>
</feature>
<name>A0A1Y1ZCB1_9PLEO</name>
<dbReference type="STRING" id="1231657.A0A1Y1ZCB1"/>
<evidence type="ECO:0000313" key="3">
    <source>
        <dbReference type="Proteomes" id="UP000193144"/>
    </source>
</evidence>
<proteinExistence type="predicted"/>
<reference evidence="2 3" key="1">
    <citation type="submission" date="2016-07" db="EMBL/GenBank/DDBJ databases">
        <title>Pervasive Adenine N6-methylation of Active Genes in Fungi.</title>
        <authorList>
            <consortium name="DOE Joint Genome Institute"/>
            <person name="Mondo S.J."/>
            <person name="Dannebaum R.O."/>
            <person name="Kuo R.C."/>
            <person name="Labutti K."/>
            <person name="Haridas S."/>
            <person name="Kuo A."/>
            <person name="Salamov A."/>
            <person name="Ahrendt S.R."/>
            <person name="Lipzen A."/>
            <person name="Sullivan W."/>
            <person name="Andreopoulos W.B."/>
            <person name="Clum A."/>
            <person name="Lindquist E."/>
            <person name="Daum C."/>
            <person name="Ramamoorthy G.K."/>
            <person name="Gryganskyi A."/>
            <person name="Culley D."/>
            <person name="Magnuson J.K."/>
            <person name="James T.Y."/>
            <person name="O'Malley M.A."/>
            <person name="Stajich J.E."/>
            <person name="Spatafora J.W."/>
            <person name="Visel A."/>
            <person name="Grigoriev I.V."/>
        </authorList>
    </citation>
    <scope>NUCLEOTIDE SEQUENCE [LARGE SCALE GENOMIC DNA]</scope>
    <source>
        <strain evidence="2 3">CBS 115471</strain>
    </source>
</reference>
<evidence type="ECO:0000256" key="1">
    <source>
        <dbReference type="SAM" id="MobiDB-lite"/>
    </source>
</evidence>
<dbReference type="Proteomes" id="UP000193144">
    <property type="component" value="Unassembled WGS sequence"/>
</dbReference>
<accession>A0A1Y1ZCB1</accession>
<evidence type="ECO:0008006" key="4">
    <source>
        <dbReference type="Google" id="ProtNLM"/>
    </source>
</evidence>
<evidence type="ECO:0000313" key="2">
    <source>
        <dbReference type="EMBL" id="ORY07794.1"/>
    </source>
</evidence>
<dbReference type="EMBL" id="MCFA01000106">
    <property type="protein sequence ID" value="ORY07794.1"/>
    <property type="molecule type" value="Genomic_DNA"/>
</dbReference>
<comment type="caution">
    <text evidence="2">The sequence shown here is derived from an EMBL/GenBank/DDBJ whole genome shotgun (WGS) entry which is preliminary data.</text>
</comment>
<organism evidence="2 3">
    <name type="scientific">Clohesyomyces aquaticus</name>
    <dbReference type="NCBI Taxonomy" id="1231657"/>
    <lineage>
        <taxon>Eukaryota</taxon>
        <taxon>Fungi</taxon>
        <taxon>Dikarya</taxon>
        <taxon>Ascomycota</taxon>
        <taxon>Pezizomycotina</taxon>
        <taxon>Dothideomycetes</taxon>
        <taxon>Pleosporomycetidae</taxon>
        <taxon>Pleosporales</taxon>
        <taxon>Lindgomycetaceae</taxon>
        <taxon>Clohesyomyces</taxon>
    </lineage>
</organism>
<dbReference type="OrthoDB" id="5326346at2759"/>
<dbReference type="AlphaFoldDB" id="A0A1Y1ZCB1"/>
<gene>
    <name evidence="2" type="ORF">BCR34DRAFT_570415</name>
</gene>
<protein>
    <recommendedName>
        <fullName evidence="4">BTB domain-containing protein</fullName>
    </recommendedName>
</protein>
<keyword evidence="3" id="KW-1185">Reference proteome</keyword>
<sequence>MPSVVHEIDPLADTILILKNPCRNFAPWNDDIEPADTEIADQPEWKFDLIDLMKEKKAKREQGIAQTSEPAPKVDKEQQDLSGESAEPSSEPNEPEVDEIHYFVSSRHLMLASPWFKRTLTREGSMEAVKCSDGRYHISASDWDEEAFLILLNILHVRTRQVPATVNLEMLAKIAVIVNYYELEDSEAIERDIKAWIADLRNHSQIPSSYCRDLMLWICTSQVFSMRSEFEEATAVAIKTSQGRIQTLKLPIREKTESDIERVRCDAIDKIVSELYLLLEVYGNFDYLCRENSEISFQCGAFLFGAMMKHMKRLGYLSPRPKRPFVNVSLEGIWNWGEKEEDLEWGVPGKYRHGRHFYVAHECSLHSSVNSVVHGVMNNVKGLTLHNSEE</sequence>